<evidence type="ECO:0000313" key="2">
    <source>
        <dbReference type="EMBL" id="MFC4711143.1"/>
    </source>
</evidence>
<organism evidence="2 3">
    <name type="scientific">Enterococcus eurekensis</name>
    <dbReference type="NCBI Taxonomy" id="1159753"/>
    <lineage>
        <taxon>Bacteria</taxon>
        <taxon>Bacillati</taxon>
        <taxon>Bacillota</taxon>
        <taxon>Bacilli</taxon>
        <taxon>Lactobacillales</taxon>
        <taxon>Enterococcaceae</taxon>
        <taxon>Enterococcus</taxon>
    </lineage>
</organism>
<feature type="compositionally biased region" description="Basic residues" evidence="1">
    <location>
        <begin position="496"/>
        <end position="505"/>
    </location>
</feature>
<evidence type="ECO:0000256" key="1">
    <source>
        <dbReference type="SAM" id="MobiDB-lite"/>
    </source>
</evidence>
<dbReference type="Proteomes" id="UP001596026">
    <property type="component" value="Unassembled WGS sequence"/>
</dbReference>
<accession>A0ABV9M7J2</accession>
<proteinExistence type="predicted"/>
<comment type="caution">
    <text evidence="2">The sequence shown here is derived from an EMBL/GenBank/DDBJ whole genome shotgun (WGS) entry which is preliminary data.</text>
</comment>
<name>A0ABV9M7J2_9ENTE</name>
<gene>
    <name evidence="2" type="ORF">ACFO3L_11090</name>
</gene>
<evidence type="ECO:0000313" key="3">
    <source>
        <dbReference type="Proteomes" id="UP001596026"/>
    </source>
</evidence>
<keyword evidence="3" id="KW-1185">Reference proteome</keyword>
<sequence>MSRKFYFAEIANTETQTFDNSLEHFHKAGISGTIRENIQNSIDAKLPGSMDPVEVSILMTEVQKSIIPGIDEIEEHIHSLEGGNSYTQETIDHMRESLNTDTVDVLIFEDSNTKGLSGANQIDAKTTYNTFAYKKGVHFTEQDEKIETIRGGSHGVGKIANNAASDLHLMFFSNHDEEGNLHIGGTTQLIEHQMEDSSYRSTGYFSDFNEKNQYVPYINEDFDPIFEKKSRGLKIVIPFLRKSHKNISGMIQSVCDNFFLAILEGKLIVTISDEENLVEINQITIQELIHNSEYYPQNLSNIQEIKKVFTPLYIENYLTNEPIKIEVSSNVKHFSFDLYFMYNESIKTGRVGIVRSMGMKIVDYKVPSYIRRPFNAVLIGGPKEDQYLKTLENEAHTDLSADALRDPASKKDAKKFLKNLNKVIIEKIDEEWERLNPSDGKIDTSDLLYEKEITFQSKLNEMSEKIELAQGKQIRKKKERRNGGTREGTGNGTLPKKQKTRRPRKLKPDSDNQEVSATLLLSNEVVNRMVLNNQEIIHFHLNNISDIPKDGLVNLSFRVVDGEGKEYENEFNLKEAYSGIIDGASNIQYEFDQFKISDVHIVASTIQLVLTKKNNRSDALKFIYKLEVLR</sequence>
<protein>
    <submittedName>
        <fullName evidence="2">Uncharacterized protein</fullName>
    </submittedName>
</protein>
<reference evidence="3" key="1">
    <citation type="journal article" date="2019" name="Int. J. Syst. Evol. Microbiol.">
        <title>The Global Catalogue of Microorganisms (GCM) 10K type strain sequencing project: providing services to taxonomists for standard genome sequencing and annotation.</title>
        <authorList>
            <consortium name="The Broad Institute Genomics Platform"/>
            <consortium name="The Broad Institute Genome Sequencing Center for Infectious Disease"/>
            <person name="Wu L."/>
            <person name="Ma J."/>
        </authorList>
    </citation>
    <scope>NUCLEOTIDE SEQUENCE [LARGE SCALE GENOMIC DNA]</scope>
    <source>
        <strain evidence="3">CGMCC 1.19061</strain>
    </source>
</reference>
<feature type="region of interest" description="Disordered" evidence="1">
    <location>
        <begin position="470"/>
        <end position="513"/>
    </location>
</feature>
<dbReference type="EMBL" id="JBHSGT010000066">
    <property type="protein sequence ID" value="MFC4711143.1"/>
    <property type="molecule type" value="Genomic_DNA"/>
</dbReference>
<dbReference type="RefSeq" id="WP_379967474.1">
    <property type="nucleotide sequence ID" value="NZ_JBHSGT010000066.1"/>
</dbReference>